<sequence length="287" mass="34034">MSIHIGLTGWGDHDSLYHSNISPQEKLAVYASFFPVVEVDTAFYAIQPEKNYEKWVKETPEHFSFVIKAYQTLTGHDRKSVTKDEFRAVMDQYRESIEPVLQSGKLNSILFQFPPWFDLKKEHVNRLRVIRDYFFDLPLALEFRNRTWFSPQYRQKTLQFMKEEKWIHTICDEPQAGEGSVPVVLEPTHPERTLIRFHGRNVHGWNRNGRPDWRKVRFLYRYSIEELSEWSRWIKQLQIKTKHITILFNNNSGKDAADNAKQLMNLLNIQYKGLNPRQMDLFDGGLA</sequence>
<evidence type="ECO:0000313" key="2">
    <source>
        <dbReference type="Proteomes" id="UP000294650"/>
    </source>
</evidence>
<reference evidence="1 2" key="1">
    <citation type="submission" date="2019-03" db="EMBL/GenBank/DDBJ databases">
        <title>Genomic Encyclopedia of Type Strains, Phase IV (KMG-IV): sequencing the most valuable type-strain genomes for metagenomic binning, comparative biology and taxonomic classification.</title>
        <authorList>
            <person name="Goeker M."/>
        </authorList>
    </citation>
    <scope>NUCLEOTIDE SEQUENCE [LARGE SCALE GENOMIC DNA]</scope>
    <source>
        <strain evidence="1 2">DSM 25894</strain>
    </source>
</reference>
<protein>
    <submittedName>
        <fullName evidence="1">Uncharacterized protein YecE (DUF72 family)</fullName>
    </submittedName>
</protein>
<dbReference type="Gene3D" id="3.20.20.410">
    <property type="entry name" value="Protein of unknown function UPF0759"/>
    <property type="match status" value="1"/>
</dbReference>
<dbReference type="Proteomes" id="UP000294650">
    <property type="component" value="Unassembled WGS sequence"/>
</dbReference>
<dbReference type="InterPro" id="IPR036520">
    <property type="entry name" value="UPF0759_sf"/>
</dbReference>
<dbReference type="Pfam" id="PF01904">
    <property type="entry name" value="DUF72"/>
    <property type="match status" value="1"/>
</dbReference>
<name>A0A4R3NE77_9BACI</name>
<dbReference type="AlphaFoldDB" id="A0A4R3NE77"/>
<dbReference type="OrthoDB" id="9780310at2"/>
<dbReference type="RefSeq" id="WP_132370950.1">
    <property type="nucleotide sequence ID" value="NZ_SMAN01000003.1"/>
</dbReference>
<dbReference type="PANTHER" id="PTHR30348">
    <property type="entry name" value="UNCHARACTERIZED PROTEIN YECE"/>
    <property type="match status" value="1"/>
</dbReference>
<comment type="caution">
    <text evidence="1">The sequence shown here is derived from an EMBL/GenBank/DDBJ whole genome shotgun (WGS) entry which is preliminary data.</text>
</comment>
<evidence type="ECO:0000313" key="1">
    <source>
        <dbReference type="EMBL" id="TCT25516.1"/>
    </source>
</evidence>
<dbReference type="InterPro" id="IPR002763">
    <property type="entry name" value="DUF72"/>
</dbReference>
<accession>A0A4R3NE77</accession>
<dbReference type="PANTHER" id="PTHR30348:SF13">
    <property type="entry name" value="UPF0759 PROTEIN YUNF"/>
    <property type="match status" value="1"/>
</dbReference>
<dbReference type="EMBL" id="SMAN01000003">
    <property type="protein sequence ID" value="TCT25516.1"/>
    <property type="molecule type" value="Genomic_DNA"/>
</dbReference>
<keyword evidence="2" id="KW-1185">Reference proteome</keyword>
<gene>
    <name evidence="1" type="ORF">EDD68_10369</name>
</gene>
<organism evidence="1 2">
    <name type="scientific">Melghiribacillus thermohalophilus</name>
    <dbReference type="NCBI Taxonomy" id="1324956"/>
    <lineage>
        <taxon>Bacteria</taxon>
        <taxon>Bacillati</taxon>
        <taxon>Bacillota</taxon>
        <taxon>Bacilli</taxon>
        <taxon>Bacillales</taxon>
        <taxon>Bacillaceae</taxon>
        <taxon>Melghiribacillus</taxon>
    </lineage>
</organism>
<proteinExistence type="predicted"/>
<dbReference type="SUPFAM" id="SSF117396">
    <property type="entry name" value="TM1631-like"/>
    <property type="match status" value="1"/>
</dbReference>